<dbReference type="SUPFAM" id="SSF49695">
    <property type="entry name" value="gamma-Crystallin-like"/>
    <property type="match status" value="1"/>
</dbReference>
<dbReference type="InterPro" id="IPR010466">
    <property type="entry name" value="DUF1058"/>
</dbReference>
<dbReference type="Gene3D" id="2.60.20.10">
    <property type="entry name" value="Crystallins"/>
    <property type="match status" value="1"/>
</dbReference>
<sequence>MMHRVFTRSAKILFSILVLLAPLLMSQPASAAPPYGSAAWSTTPLLLQSGPGNRYAAVGTIPEDSAIRVERCSMRWCKVRGNGQYGWAPQHAITFGQTSADHWSGPRLNYGTGGSVCLYTGTNYTGASLCASTGQVFRDLVFWGNDNRYSSIKVTGTAGATVCRDAHFSSYCARIVKSQPVLNSYLNNNVSSIRVY</sequence>
<gene>
    <name evidence="2" type="ORF">PSQ19_08415</name>
</gene>
<dbReference type="Pfam" id="PF03995">
    <property type="entry name" value="Inhibitor_I36"/>
    <property type="match status" value="1"/>
</dbReference>
<dbReference type="InterPro" id="IPR011024">
    <property type="entry name" value="G_crystallin-like"/>
</dbReference>
<organism evidence="2 3">
    <name type="scientific">Devosia algicola</name>
    <dbReference type="NCBI Taxonomy" id="3026418"/>
    <lineage>
        <taxon>Bacteria</taxon>
        <taxon>Pseudomonadati</taxon>
        <taxon>Pseudomonadota</taxon>
        <taxon>Alphaproteobacteria</taxon>
        <taxon>Hyphomicrobiales</taxon>
        <taxon>Devosiaceae</taxon>
        <taxon>Devosia</taxon>
    </lineage>
</organism>
<name>A0ABY7YRR6_9HYPH</name>
<dbReference type="EMBL" id="CP118246">
    <property type="protein sequence ID" value="WDR04023.1"/>
    <property type="molecule type" value="Genomic_DNA"/>
</dbReference>
<evidence type="ECO:0000313" key="2">
    <source>
        <dbReference type="EMBL" id="WDR04023.1"/>
    </source>
</evidence>
<dbReference type="Pfam" id="PF06347">
    <property type="entry name" value="SH3_4"/>
    <property type="match status" value="1"/>
</dbReference>
<evidence type="ECO:0000256" key="1">
    <source>
        <dbReference type="SAM" id="SignalP"/>
    </source>
</evidence>
<accession>A0ABY7YRR6</accession>
<feature type="chain" id="PRO_5045858844" evidence="1">
    <location>
        <begin position="32"/>
        <end position="196"/>
    </location>
</feature>
<proteinExistence type="predicted"/>
<dbReference type="Gene3D" id="2.30.30.40">
    <property type="entry name" value="SH3 Domains"/>
    <property type="match status" value="1"/>
</dbReference>
<evidence type="ECO:0000313" key="3">
    <source>
        <dbReference type="Proteomes" id="UP001220530"/>
    </source>
</evidence>
<reference evidence="2 3" key="1">
    <citation type="submission" date="2023-02" db="EMBL/GenBank/DDBJ databases">
        <title>Devosia algicola sp. nov., isolated from the phycosphere of marine algae.</title>
        <authorList>
            <person name="Kim J.M."/>
            <person name="Lee J.K."/>
            <person name="Choi B.J."/>
            <person name="Bayburt H."/>
            <person name="Jeon C.O."/>
        </authorList>
    </citation>
    <scope>NUCLEOTIDE SEQUENCE [LARGE SCALE GENOMIC DNA]</scope>
    <source>
        <strain evidence="2 3">G20-9</strain>
    </source>
</reference>
<dbReference type="RefSeq" id="WP_282220408.1">
    <property type="nucleotide sequence ID" value="NZ_CP118246.1"/>
</dbReference>
<keyword evidence="3" id="KW-1185">Reference proteome</keyword>
<dbReference type="Proteomes" id="UP001220530">
    <property type="component" value="Chromosome"/>
</dbReference>
<keyword evidence="1" id="KW-0732">Signal</keyword>
<protein>
    <submittedName>
        <fullName evidence="2">SH3 domain-containing protein</fullName>
    </submittedName>
</protein>
<feature type="signal peptide" evidence="1">
    <location>
        <begin position="1"/>
        <end position="31"/>
    </location>
</feature>